<gene>
    <name evidence="2" type="ORF">PZA18_00115</name>
</gene>
<dbReference type="EMBL" id="JARRAF010000001">
    <property type="protein sequence ID" value="MDK2122447.1"/>
    <property type="molecule type" value="Genomic_DNA"/>
</dbReference>
<organism evidence="2 3">
    <name type="scientific">Parachitinimonas caeni</name>
    <dbReference type="NCBI Taxonomy" id="3031301"/>
    <lineage>
        <taxon>Bacteria</taxon>
        <taxon>Pseudomonadati</taxon>
        <taxon>Pseudomonadota</taxon>
        <taxon>Betaproteobacteria</taxon>
        <taxon>Neisseriales</taxon>
        <taxon>Chitinibacteraceae</taxon>
        <taxon>Parachitinimonas</taxon>
    </lineage>
</organism>
<keyword evidence="3" id="KW-1185">Reference proteome</keyword>
<feature type="signal peptide" evidence="1">
    <location>
        <begin position="1"/>
        <end position="26"/>
    </location>
</feature>
<name>A0ABT7DQU6_9NEIS</name>
<sequence length="296" mass="32052">MKSFKNTALRGLLASALISSSTLALAQTAGEGENTRNGFAAATVAAPAAPANNLYRFVNRAGMAEAGHLGQYRCRYDNGRNIDFNINITDTTIVERFEGKLELAVWDVDADTEHNNPEIDTVFVNGTKVGVLYGTDQVWVVNSFNIPKGVLKQGVNAIRVTVDDGMDTRTGNGTKWCSQIDWAAISLPVPTISRNLQIKQGWMTPTVVEANSTIQVFADVNGKDVVEVKAYYDLGNGQPYALATLKPTESTSTWGGEFKLPYMPNGHFGNFRIMARDSAGNIAYWPGLSIVPAAPK</sequence>
<accession>A0ABT7DQU6</accession>
<evidence type="ECO:0000256" key="1">
    <source>
        <dbReference type="SAM" id="SignalP"/>
    </source>
</evidence>
<evidence type="ECO:0000313" key="3">
    <source>
        <dbReference type="Proteomes" id="UP001172778"/>
    </source>
</evidence>
<evidence type="ECO:0000313" key="2">
    <source>
        <dbReference type="EMBL" id="MDK2122447.1"/>
    </source>
</evidence>
<dbReference type="Proteomes" id="UP001172778">
    <property type="component" value="Unassembled WGS sequence"/>
</dbReference>
<comment type="caution">
    <text evidence="2">The sequence shown here is derived from an EMBL/GenBank/DDBJ whole genome shotgun (WGS) entry which is preliminary data.</text>
</comment>
<protein>
    <submittedName>
        <fullName evidence="2">Uncharacterized protein</fullName>
    </submittedName>
</protein>
<reference evidence="2" key="1">
    <citation type="submission" date="2023-03" db="EMBL/GenBank/DDBJ databases">
        <title>Chitinimonas shenzhenensis gen. nov., sp. nov., a novel member of family Burkholderiaceae isolated from activated sludge collected in Shen Zhen, China.</title>
        <authorList>
            <person name="Wang X."/>
        </authorList>
    </citation>
    <scope>NUCLEOTIDE SEQUENCE</scope>
    <source>
        <strain evidence="2">DQS-5</strain>
    </source>
</reference>
<dbReference type="RefSeq" id="WP_284098735.1">
    <property type="nucleotide sequence ID" value="NZ_JARRAF010000001.1"/>
</dbReference>
<feature type="chain" id="PRO_5045841217" evidence="1">
    <location>
        <begin position="27"/>
        <end position="296"/>
    </location>
</feature>
<proteinExistence type="predicted"/>
<keyword evidence="1" id="KW-0732">Signal</keyword>